<evidence type="ECO:0000313" key="2">
    <source>
        <dbReference type="EMBL" id="CAB4284097.1"/>
    </source>
</evidence>
<protein>
    <submittedName>
        <fullName evidence="2">Uncharacterized protein</fullName>
    </submittedName>
</protein>
<proteinExistence type="predicted"/>
<dbReference type="Proteomes" id="UP000507222">
    <property type="component" value="Unassembled WGS sequence"/>
</dbReference>
<name>A0A6J5V8F0_PRUAR</name>
<dbReference type="AlphaFoldDB" id="A0A6J5V8F0"/>
<accession>A0A6J5V8F0</accession>
<organism evidence="2 3">
    <name type="scientific">Prunus armeniaca</name>
    <name type="common">Apricot</name>
    <name type="synonym">Armeniaca vulgaris</name>
    <dbReference type="NCBI Taxonomy" id="36596"/>
    <lineage>
        <taxon>Eukaryota</taxon>
        <taxon>Viridiplantae</taxon>
        <taxon>Streptophyta</taxon>
        <taxon>Embryophyta</taxon>
        <taxon>Tracheophyta</taxon>
        <taxon>Spermatophyta</taxon>
        <taxon>Magnoliopsida</taxon>
        <taxon>eudicotyledons</taxon>
        <taxon>Gunneridae</taxon>
        <taxon>Pentapetalae</taxon>
        <taxon>rosids</taxon>
        <taxon>fabids</taxon>
        <taxon>Rosales</taxon>
        <taxon>Rosaceae</taxon>
        <taxon>Amygdaloideae</taxon>
        <taxon>Amygdaleae</taxon>
        <taxon>Prunus</taxon>
    </lineage>
</organism>
<reference evidence="2 3" key="1">
    <citation type="submission" date="2020-05" db="EMBL/GenBank/DDBJ databases">
        <authorList>
            <person name="Campoy J."/>
            <person name="Schneeberger K."/>
            <person name="Spophaly S."/>
        </authorList>
    </citation>
    <scope>NUCLEOTIDE SEQUENCE [LARGE SCALE GENOMIC DNA]</scope>
    <source>
        <strain evidence="2">PruArmRojPasFocal</strain>
    </source>
</reference>
<feature type="compositionally biased region" description="Gly residues" evidence="1">
    <location>
        <begin position="46"/>
        <end position="55"/>
    </location>
</feature>
<feature type="region of interest" description="Disordered" evidence="1">
    <location>
        <begin position="1"/>
        <end position="22"/>
    </location>
</feature>
<sequence length="250" mass="27412">MGEFSSSSSSSEEDGDSEWKAAINSAAAGASSVMSSFMNGFSANENGGGGGGGGDYNQSKTQQLPKHYQIKAQKILDEIIGKSLEIVNDPLIHLPDDEAVVDEDEGCIRLFKNAPPGIVFDHVDEQPLRKRPRILPGREINEKSKKFRRRLESVVVDGKDIMAAARDKCKRSLSRLEAKDEAAKAAAKREEERVAQLKKIRVWRGILVQSYSLSRTTPTATPTDPTKIMNKLGEVGWGEGEIENARTHMT</sequence>
<feature type="region of interest" description="Disordered" evidence="1">
    <location>
        <begin position="38"/>
        <end position="58"/>
    </location>
</feature>
<feature type="compositionally biased region" description="Low complexity" evidence="1">
    <location>
        <begin position="1"/>
        <end position="10"/>
    </location>
</feature>
<dbReference type="EMBL" id="CAEKDK010000006">
    <property type="protein sequence ID" value="CAB4284097.1"/>
    <property type="molecule type" value="Genomic_DNA"/>
</dbReference>
<gene>
    <name evidence="2" type="ORF">CURHAP_LOCUS39537</name>
</gene>
<evidence type="ECO:0000313" key="3">
    <source>
        <dbReference type="Proteomes" id="UP000507222"/>
    </source>
</evidence>
<dbReference type="PANTHER" id="PTHR36765">
    <property type="entry name" value="EXPRESSED PROTEIN"/>
    <property type="match status" value="1"/>
</dbReference>
<evidence type="ECO:0000256" key="1">
    <source>
        <dbReference type="SAM" id="MobiDB-lite"/>
    </source>
</evidence>
<dbReference type="PANTHER" id="PTHR36765:SF1">
    <property type="entry name" value="EXPRESSED PROTEIN"/>
    <property type="match status" value="1"/>
</dbReference>